<comment type="caution">
    <text evidence="4">The sequence shown here is derived from an EMBL/GenBank/DDBJ whole genome shotgun (WGS) entry which is preliminary data.</text>
</comment>
<keyword evidence="2" id="KW-1133">Transmembrane helix</keyword>
<evidence type="ECO:0000256" key="2">
    <source>
        <dbReference type="SAM" id="Phobius"/>
    </source>
</evidence>
<feature type="transmembrane region" description="Helical" evidence="2">
    <location>
        <begin position="44"/>
        <end position="63"/>
    </location>
</feature>
<dbReference type="Proteomes" id="UP000249166">
    <property type="component" value="Unassembled WGS sequence"/>
</dbReference>
<feature type="region of interest" description="Disordered" evidence="1">
    <location>
        <begin position="129"/>
        <end position="152"/>
    </location>
</feature>
<feature type="domain" description="Low molecular weight protein antigen 6 PH" evidence="3">
    <location>
        <begin position="64"/>
        <end position="129"/>
    </location>
</feature>
<keyword evidence="2" id="KW-0812">Transmembrane</keyword>
<protein>
    <submittedName>
        <fullName evidence="4">PH domain-containing protein</fullName>
    </submittedName>
</protein>
<gene>
    <name evidence="4" type="ORF">DBZ45_18630</name>
</gene>
<dbReference type="EMBL" id="QLNP01000098">
    <property type="protein sequence ID" value="RAM36148.1"/>
    <property type="molecule type" value="Genomic_DNA"/>
</dbReference>
<name>A0A328HC71_ARTGO</name>
<keyword evidence="2" id="KW-0472">Membrane</keyword>
<proteinExistence type="predicted"/>
<evidence type="ECO:0000256" key="1">
    <source>
        <dbReference type="SAM" id="MobiDB-lite"/>
    </source>
</evidence>
<reference evidence="4 5" key="1">
    <citation type="submission" date="2018-04" db="EMBL/GenBank/DDBJ databases">
        <title>Bacteria isolated from cave deposits of Manipur.</title>
        <authorList>
            <person name="Sahoo D."/>
            <person name="Sarangthem I."/>
            <person name="Nandeibam J."/>
        </authorList>
    </citation>
    <scope>NUCLEOTIDE SEQUENCE [LARGE SCALE GENOMIC DNA]</scope>
    <source>
        <strain evidence="5">mrc11</strain>
    </source>
</reference>
<evidence type="ECO:0000313" key="5">
    <source>
        <dbReference type="Proteomes" id="UP000249166"/>
    </source>
</evidence>
<dbReference type="RefSeq" id="WP_111905297.1">
    <property type="nucleotide sequence ID" value="NZ_QLNP01000098.1"/>
</dbReference>
<dbReference type="Pfam" id="PF10756">
    <property type="entry name" value="bPH_6"/>
    <property type="match status" value="1"/>
</dbReference>
<dbReference type="AlphaFoldDB" id="A0A328HC71"/>
<evidence type="ECO:0000313" key="4">
    <source>
        <dbReference type="EMBL" id="RAM36148.1"/>
    </source>
</evidence>
<dbReference type="OrthoDB" id="5148800at2"/>
<sequence length="209" mass="21987">MSTVPHAGNAAIFKARTNKWFAGFSWCVAATGLAGLVVAGGLPALAGAAPLLLIAYLGWLLFWRPAVVVHDAGVTIENPFRAITVPWAALVQVDTRYALTLVTPGRSYGAWAAPAPGIWGGRNARPEDLRGLPDSTYGPGNSVRPGDLKSTDSGQAAQLVRGRWQQLVESGLLDAGAAEATPVSVKFRWREAAATLILLGLSYWSVAAL</sequence>
<feature type="transmembrane region" description="Helical" evidence="2">
    <location>
        <begin position="20"/>
        <end position="38"/>
    </location>
</feature>
<dbReference type="InterPro" id="IPR019692">
    <property type="entry name" value="CFP-6_PH"/>
</dbReference>
<evidence type="ECO:0000259" key="3">
    <source>
        <dbReference type="Pfam" id="PF10756"/>
    </source>
</evidence>
<accession>A0A328HC71</accession>
<organism evidence="4 5">
    <name type="scientific">Arthrobacter globiformis</name>
    <dbReference type="NCBI Taxonomy" id="1665"/>
    <lineage>
        <taxon>Bacteria</taxon>
        <taxon>Bacillati</taxon>
        <taxon>Actinomycetota</taxon>
        <taxon>Actinomycetes</taxon>
        <taxon>Micrococcales</taxon>
        <taxon>Micrococcaceae</taxon>
        <taxon>Arthrobacter</taxon>
    </lineage>
</organism>